<evidence type="ECO:0000256" key="5">
    <source>
        <dbReference type="ARBA" id="ARBA00022692"/>
    </source>
</evidence>
<dbReference type="PROSITE" id="PS50850">
    <property type="entry name" value="MFS"/>
    <property type="match status" value="1"/>
</dbReference>
<proteinExistence type="inferred from homology"/>
<feature type="transmembrane region" description="Helical" evidence="11">
    <location>
        <begin position="306"/>
        <end position="323"/>
    </location>
</feature>
<evidence type="ECO:0000256" key="10">
    <source>
        <dbReference type="ARBA" id="ARBA00052849"/>
    </source>
</evidence>
<dbReference type="InterPro" id="IPR011701">
    <property type="entry name" value="MFS"/>
</dbReference>
<keyword evidence="4" id="KW-0997">Cell inner membrane</keyword>
<evidence type="ECO:0000256" key="3">
    <source>
        <dbReference type="ARBA" id="ARBA00022475"/>
    </source>
</evidence>
<gene>
    <name evidence="13" type="ORF">SAMN02745723_103296</name>
</gene>
<evidence type="ECO:0000256" key="11">
    <source>
        <dbReference type="SAM" id="Phobius"/>
    </source>
</evidence>
<evidence type="ECO:0000313" key="13">
    <source>
        <dbReference type="EMBL" id="SFC67973.1"/>
    </source>
</evidence>
<keyword evidence="5 11" id="KW-0812">Transmembrane</keyword>
<keyword evidence="7 11" id="KW-1133">Transmembrane helix</keyword>
<evidence type="ECO:0000256" key="2">
    <source>
        <dbReference type="ARBA" id="ARBA00022448"/>
    </source>
</evidence>
<keyword evidence="8 11" id="KW-0472">Membrane</keyword>
<accession>A0AAJ5BGY2</accession>
<evidence type="ECO:0000256" key="7">
    <source>
        <dbReference type="ARBA" id="ARBA00022989"/>
    </source>
</evidence>
<dbReference type="GO" id="GO:0005886">
    <property type="term" value="C:plasma membrane"/>
    <property type="evidence" value="ECO:0007669"/>
    <property type="project" value="UniProtKB-SubCell"/>
</dbReference>
<dbReference type="Proteomes" id="UP000226420">
    <property type="component" value="Unassembled WGS sequence"/>
</dbReference>
<evidence type="ECO:0000256" key="9">
    <source>
        <dbReference type="ARBA" id="ARBA00038514"/>
    </source>
</evidence>
<feature type="transmembrane region" description="Helical" evidence="11">
    <location>
        <begin position="273"/>
        <end position="294"/>
    </location>
</feature>
<feature type="domain" description="Major facilitator superfamily (MFS) profile" evidence="12">
    <location>
        <begin position="10"/>
        <end position="419"/>
    </location>
</feature>
<dbReference type="InterPro" id="IPR050382">
    <property type="entry name" value="MFS_Na/Anion_cotransporter"/>
</dbReference>
<sequence>MKMTRLRWWIIGLVCMGTIVNYLSRSSLSVAAPAMMQELNFNEQQYSWVVSAFQLCYTVAQPIVGYLLDVIGLKIGFFIFALLWSLINMAHALAGGWVSLAFLRGLMGLTEASAIPAGIKASAEWFPTKERGIAGGLFNIGTSIGAMLAPPLVVWAMLTFADQGLGTEMAFIITGGIGILFAITWFLIYNSPNKHPWITQKELRYIEDGQESYLQDDNKKPSVKEIIKQRNFWGLAIARFLADPAWGTLSFWMPLYLINVMHLPLKEIAMFAWLPFLAADFGCVAGGFLAKFFMEKLKMTTINARRASFTIGAVLMISIGFVSMVSNPYIAIALMSLGGFAHQTLSTVVITMSADLFKKNEVATVAGLAGSAAWLGQLTFNLFMGALVTVIGYGPFFIALSLFDIIGAIVLWTLIKDPAKDAKNSTTGEAALANS</sequence>
<dbReference type="InterPro" id="IPR020846">
    <property type="entry name" value="MFS_dom"/>
</dbReference>
<dbReference type="Gene3D" id="1.20.1250.20">
    <property type="entry name" value="MFS general substrate transporter like domains"/>
    <property type="match status" value="2"/>
</dbReference>
<dbReference type="SUPFAM" id="SSF103473">
    <property type="entry name" value="MFS general substrate transporter"/>
    <property type="match status" value="1"/>
</dbReference>
<protein>
    <submittedName>
        <fullName evidence="13">MFS transporter, ACS family, hexuronate transporter</fullName>
    </submittedName>
</protein>
<dbReference type="PIRSF" id="PIRSF002808">
    <property type="entry name" value="Hexose_phosphate_transp"/>
    <property type="match status" value="1"/>
</dbReference>
<dbReference type="Pfam" id="PF07690">
    <property type="entry name" value="MFS_1"/>
    <property type="match status" value="2"/>
</dbReference>
<evidence type="ECO:0000256" key="4">
    <source>
        <dbReference type="ARBA" id="ARBA00022519"/>
    </source>
</evidence>
<dbReference type="CDD" id="cd17319">
    <property type="entry name" value="MFS_ExuT_GudP_like"/>
    <property type="match status" value="1"/>
</dbReference>
<dbReference type="AlphaFoldDB" id="A0AAJ5BGY2"/>
<evidence type="ECO:0000256" key="6">
    <source>
        <dbReference type="ARBA" id="ARBA00022729"/>
    </source>
</evidence>
<feature type="transmembrane region" description="Helical" evidence="11">
    <location>
        <begin position="232"/>
        <end position="253"/>
    </location>
</feature>
<feature type="transmembrane region" description="Helical" evidence="11">
    <location>
        <begin position="362"/>
        <end position="384"/>
    </location>
</feature>
<comment type="caution">
    <text evidence="13">The sequence shown here is derived from an EMBL/GenBank/DDBJ whole genome shotgun (WGS) entry which is preliminary data.</text>
</comment>
<feature type="transmembrane region" description="Helical" evidence="11">
    <location>
        <begin position="133"/>
        <end position="158"/>
    </location>
</feature>
<dbReference type="EMBL" id="FOLW01000003">
    <property type="protein sequence ID" value="SFC67973.1"/>
    <property type="molecule type" value="Genomic_DNA"/>
</dbReference>
<feature type="transmembrane region" description="Helical" evidence="11">
    <location>
        <begin position="170"/>
        <end position="189"/>
    </location>
</feature>
<dbReference type="PANTHER" id="PTHR11662:SF285">
    <property type="entry name" value="HEXURONATE TRANSPORTER"/>
    <property type="match status" value="1"/>
</dbReference>
<reference evidence="13 14" key="1">
    <citation type="submission" date="2016-10" db="EMBL/GenBank/DDBJ databases">
        <authorList>
            <person name="Varghese N."/>
            <person name="Submissions S."/>
        </authorList>
    </citation>
    <scope>NUCLEOTIDE SEQUENCE [LARGE SCALE GENOMIC DNA]</scope>
    <source>
        <strain evidence="13 14">DSM 5563</strain>
    </source>
</reference>
<dbReference type="InterPro" id="IPR000849">
    <property type="entry name" value="Sugar_P_transporter"/>
</dbReference>
<evidence type="ECO:0000313" key="14">
    <source>
        <dbReference type="Proteomes" id="UP000226420"/>
    </source>
</evidence>
<feature type="transmembrane region" description="Helical" evidence="11">
    <location>
        <begin position="390"/>
        <end position="415"/>
    </location>
</feature>
<comment type="catalytic activity">
    <reaction evidence="10">
        <text>aldehydo-D-galacturonate(out) + H(+)(out) = aldehydo-D-galacturonate(in) + H(+)(in)</text>
        <dbReference type="Rhea" id="RHEA:29295"/>
        <dbReference type="ChEBI" id="CHEBI:12952"/>
        <dbReference type="ChEBI" id="CHEBI:15378"/>
    </reaction>
</comment>
<evidence type="ECO:0000259" key="12">
    <source>
        <dbReference type="PROSITE" id="PS50850"/>
    </source>
</evidence>
<feature type="transmembrane region" description="Helical" evidence="11">
    <location>
        <begin position="75"/>
        <end position="94"/>
    </location>
</feature>
<dbReference type="GO" id="GO:0015134">
    <property type="term" value="F:hexuronate transmembrane transporter activity"/>
    <property type="evidence" value="ECO:0007669"/>
    <property type="project" value="TreeGrafter"/>
</dbReference>
<keyword evidence="3" id="KW-1003">Cell membrane</keyword>
<dbReference type="PANTHER" id="PTHR11662">
    <property type="entry name" value="SOLUTE CARRIER FAMILY 17"/>
    <property type="match status" value="1"/>
</dbReference>
<dbReference type="InterPro" id="IPR036259">
    <property type="entry name" value="MFS_trans_sf"/>
</dbReference>
<organism evidence="13 14">
    <name type="scientific">Pragia fontium DSM 5563 = ATCC 49100</name>
    <dbReference type="NCBI Taxonomy" id="1122977"/>
    <lineage>
        <taxon>Bacteria</taxon>
        <taxon>Pseudomonadati</taxon>
        <taxon>Pseudomonadota</taxon>
        <taxon>Gammaproteobacteria</taxon>
        <taxon>Enterobacterales</taxon>
        <taxon>Budviciaceae</taxon>
        <taxon>Pragia</taxon>
    </lineage>
</organism>
<evidence type="ECO:0000256" key="8">
    <source>
        <dbReference type="ARBA" id="ARBA00023136"/>
    </source>
</evidence>
<dbReference type="RefSeq" id="WP_047781807.1">
    <property type="nucleotide sequence ID" value="NZ_FOLW01000003.1"/>
</dbReference>
<feature type="transmembrane region" description="Helical" evidence="11">
    <location>
        <begin position="47"/>
        <end position="68"/>
    </location>
</feature>
<comment type="subcellular location">
    <subcellularLocation>
        <location evidence="1">Cell inner membrane</location>
        <topology evidence="1">Multi-pass membrane protein</topology>
    </subcellularLocation>
</comment>
<keyword evidence="6" id="KW-0732">Signal</keyword>
<comment type="similarity">
    <text evidence="9">Belongs to the major facilitator superfamily. Phthalate permease family.</text>
</comment>
<name>A0AAJ5BGY2_9GAMM</name>
<keyword evidence="2" id="KW-0813">Transport</keyword>
<dbReference type="FunFam" id="1.20.1250.20:FF:000036">
    <property type="entry name" value="Hexuronate transporter"/>
    <property type="match status" value="1"/>
</dbReference>
<evidence type="ECO:0000256" key="1">
    <source>
        <dbReference type="ARBA" id="ARBA00004429"/>
    </source>
</evidence>